<dbReference type="Proteomes" id="UP000694906">
    <property type="component" value="Unplaced"/>
</dbReference>
<feature type="compositionally biased region" description="Basic and acidic residues" evidence="1">
    <location>
        <begin position="326"/>
        <end position="339"/>
    </location>
</feature>
<gene>
    <name evidence="3" type="primary">LOC110348010</name>
</gene>
<organism evidence="2 3">
    <name type="scientific">Heterocephalus glaber</name>
    <name type="common">Naked mole rat</name>
    <dbReference type="NCBI Taxonomy" id="10181"/>
    <lineage>
        <taxon>Eukaryota</taxon>
        <taxon>Metazoa</taxon>
        <taxon>Chordata</taxon>
        <taxon>Craniata</taxon>
        <taxon>Vertebrata</taxon>
        <taxon>Euteleostomi</taxon>
        <taxon>Mammalia</taxon>
        <taxon>Eutheria</taxon>
        <taxon>Euarchontoglires</taxon>
        <taxon>Glires</taxon>
        <taxon>Rodentia</taxon>
        <taxon>Hystricomorpha</taxon>
        <taxon>Bathyergidae</taxon>
        <taxon>Heterocephalus</taxon>
    </lineage>
</organism>
<dbReference type="RefSeq" id="XP_021109552.1">
    <property type="nucleotide sequence ID" value="XM_021253893.1"/>
</dbReference>
<keyword evidence="2" id="KW-1185">Reference proteome</keyword>
<evidence type="ECO:0000313" key="2">
    <source>
        <dbReference type="Proteomes" id="UP000694906"/>
    </source>
</evidence>
<feature type="compositionally biased region" description="Low complexity" evidence="1">
    <location>
        <begin position="465"/>
        <end position="477"/>
    </location>
</feature>
<feature type="compositionally biased region" description="Basic and acidic residues" evidence="1">
    <location>
        <begin position="152"/>
        <end position="165"/>
    </location>
</feature>
<feature type="compositionally biased region" description="Pro residues" evidence="1">
    <location>
        <begin position="414"/>
        <end position="428"/>
    </location>
</feature>
<accession>A0AAX6SNF5</accession>
<feature type="compositionally biased region" description="Low complexity" evidence="1">
    <location>
        <begin position="136"/>
        <end position="150"/>
    </location>
</feature>
<evidence type="ECO:0000313" key="3">
    <source>
        <dbReference type="RefSeq" id="XP_021109552.1"/>
    </source>
</evidence>
<dbReference type="GeneID" id="110348010"/>
<feature type="compositionally biased region" description="Basic and acidic residues" evidence="1">
    <location>
        <begin position="388"/>
        <end position="399"/>
    </location>
</feature>
<feature type="compositionally biased region" description="Basic and acidic residues" evidence="1">
    <location>
        <begin position="241"/>
        <end position="265"/>
    </location>
</feature>
<feature type="compositionally biased region" description="Basic residues" evidence="1">
    <location>
        <begin position="377"/>
        <end position="387"/>
    </location>
</feature>
<evidence type="ECO:0000256" key="1">
    <source>
        <dbReference type="SAM" id="MobiDB-lite"/>
    </source>
</evidence>
<feature type="compositionally biased region" description="Pro residues" evidence="1">
    <location>
        <begin position="744"/>
        <end position="758"/>
    </location>
</feature>
<feature type="compositionally biased region" description="Low complexity" evidence="1">
    <location>
        <begin position="201"/>
        <end position="240"/>
    </location>
</feature>
<protein>
    <submittedName>
        <fullName evidence="3">Collagen alpha-1(I) chain-like</fullName>
    </submittedName>
</protein>
<feature type="region of interest" description="Disordered" evidence="1">
    <location>
        <begin position="890"/>
        <end position="916"/>
    </location>
</feature>
<feature type="compositionally biased region" description="Low complexity" evidence="1">
    <location>
        <begin position="313"/>
        <end position="325"/>
    </location>
</feature>
<dbReference type="AlphaFoldDB" id="A0AAX6SNF5"/>
<feature type="region of interest" description="Disordered" evidence="1">
    <location>
        <begin position="675"/>
        <end position="758"/>
    </location>
</feature>
<feature type="compositionally biased region" description="Pro residues" evidence="1">
    <location>
        <begin position="906"/>
        <end position="916"/>
    </location>
</feature>
<feature type="region of interest" description="Disordered" evidence="1">
    <location>
        <begin position="98"/>
        <end position="121"/>
    </location>
</feature>
<reference evidence="3" key="1">
    <citation type="submission" date="2025-08" db="UniProtKB">
        <authorList>
            <consortium name="RefSeq"/>
        </authorList>
    </citation>
    <scope>IDENTIFICATION</scope>
</reference>
<name>A0AAX6SNF5_HETGA</name>
<feature type="compositionally biased region" description="Basic residues" evidence="1">
    <location>
        <begin position="681"/>
        <end position="693"/>
    </location>
</feature>
<feature type="region of interest" description="Disordered" evidence="1">
    <location>
        <begin position="136"/>
        <end position="608"/>
    </location>
</feature>
<proteinExistence type="predicted"/>
<sequence length="916" mass="95349">MALRSEPGGCGVTACDGLPRRTSGPTFCRTCPRDSSSDGGAQSLRAAAWRSDLGPEELAGALGRHLAGGCGADPRALLSPAPVLRRAECSGLWRRSGELQGEGRRGLRGRRGEALDTGRERRGRCPCDQCWMRGPSAGAAPGSRAPRGGRLQQDRGGSHPRHPERGLPLAWHTAGRRGVRASVWQRAGTPGGPQRPRSRTRALGPAARQAAPAAAPRGSSRRCLSGRLRIAGAGASAAAGGERRAEAWARGRPEGGKEEGGEKGGRGGPGGGGGERERDSERREGASERGRQAGREGGGARAAAARAEDEPGRGAAAPGRAAGPARPERPHGNERRCGGREAGPGGRGAGRRLWAPWRAVPGSARGALPDPLQLGARRPRGRGCGRRRQAELAGRRADPRVCLCPRGLGRRPLPSRPLPARTPLPAPARPRAQVQVYTMLRGPLRRPPCSAQRWRRGPARPPSPSGLCSRLGALSGARGRGAGGRRPQPGIFGPRRGPEERGGGGGRAPGPAQAPRRRQKMAAWHDPAPRPSPGSQPSSAPRGGVPGRPPEAGRGVIRGPGRGALRSDPPPATCGWGCGAPADLGGAAREEGAHSWGTSSRGGPGRGWGGCRGRLLPAPAAAVGARAVVAVAAPQCGGGAGAGEDPGPWGRKTRGWEQRAGNGAGGDAGVVPCSSPPPAHTHARGHTHAHAPRRAGADVSLKASHLHSEGRGLAEATDGVYGPTSPRPRRPRASEPKAAAVRVPPSPRIPTPDRPGLPPLRRGLSWLASRARPQPLFAGARRPRAAELRFAFLEPAFLGAPSPFSPPLCCFPLFSIHSVLAHSLLQGEWCWHPGWEWGAPGSQGLPPRAPKGSPLWLHLDPRWRSAPSWAAQACVSQGRKGWSLELHKVPPLKRQPQEPAAKRPLPCDPARPLLPA</sequence>
<feature type="compositionally biased region" description="Basic and acidic residues" evidence="1">
    <location>
        <begin position="274"/>
        <end position="294"/>
    </location>
</feature>